<proteinExistence type="predicted"/>
<feature type="compositionally biased region" description="Polar residues" evidence="1">
    <location>
        <begin position="90"/>
        <end position="102"/>
    </location>
</feature>
<dbReference type="EMBL" id="KK198762">
    <property type="protein sequence ID" value="KCW53647.1"/>
    <property type="molecule type" value="Genomic_DNA"/>
</dbReference>
<reference evidence="2" key="1">
    <citation type="submission" date="2013-07" db="EMBL/GenBank/DDBJ databases">
        <title>The genome of Eucalyptus grandis.</title>
        <authorList>
            <person name="Schmutz J."/>
            <person name="Hayes R."/>
            <person name="Myburg A."/>
            <person name="Tuskan G."/>
            <person name="Grattapaglia D."/>
            <person name="Rokhsar D.S."/>
        </authorList>
    </citation>
    <scope>NUCLEOTIDE SEQUENCE</scope>
    <source>
        <tissue evidence="2">Leaf extractions</tissue>
    </source>
</reference>
<accession>A0A059AHX5</accession>
<evidence type="ECO:0000256" key="1">
    <source>
        <dbReference type="SAM" id="MobiDB-lite"/>
    </source>
</evidence>
<dbReference type="Gramene" id="KCW53647">
    <property type="protein sequence ID" value="KCW53647"/>
    <property type="gene ID" value="EUGRSUZ_J02911"/>
</dbReference>
<evidence type="ECO:0000313" key="2">
    <source>
        <dbReference type="EMBL" id="KCW53647.1"/>
    </source>
</evidence>
<gene>
    <name evidence="2" type="ORF">EUGRSUZ_J02911</name>
</gene>
<name>A0A059AHX5_EUCGR</name>
<organism evidence="2">
    <name type="scientific">Eucalyptus grandis</name>
    <name type="common">Flooded gum</name>
    <dbReference type="NCBI Taxonomy" id="71139"/>
    <lineage>
        <taxon>Eukaryota</taxon>
        <taxon>Viridiplantae</taxon>
        <taxon>Streptophyta</taxon>
        <taxon>Embryophyta</taxon>
        <taxon>Tracheophyta</taxon>
        <taxon>Spermatophyta</taxon>
        <taxon>Magnoliopsida</taxon>
        <taxon>eudicotyledons</taxon>
        <taxon>Gunneridae</taxon>
        <taxon>Pentapetalae</taxon>
        <taxon>rosids</taxon>
        <taxon>malvids</taxon>
        <taxon>Myrtales</taxon>
        <taxon>Myrtaceae</taxon>
        <taxon>Myrtoideae</taxon>
        <taxon>Eucalypteae</taxon>
        <taxon>Eucalyptus</taxon>
    </lineage>
</organism>
<feature type="region of interest" description="Disordered" evidence="1">
    <location>
        <begin position="56"/>
        <end position="102"/>
    </location>
</feature>
<feature type="compositionally biased region" description="Basic and acidic residues" evidence="1">
    <location>
        <begin position="56"/>
        <end position="66"/>
    </location>
</feature>
<dbReference type="AlphaFoldDB" id="A0A059AHX5"/>
<sequence length="102" mass="11309">MQYARKSPWICLLLIIHNTSRAPNEIKTRMAATDAMIGAIDMPFFFGCTLRPKEIEGVSGERKPSEKLSVLRRRVRPGADRRSPSPFPNQPTEGGASSPTVL</sequence>
<protein>
    <submittedName>
        <fullName evidence="2">Uncharacterized protein</fullName>
    </submittedName>
</protein>
<dbReference type="InParanoid" id="A0A059AHX5"/>